<gene>
    <name evidence="17" type="primary">g1471</name>
    <name evidence="17" type="ORF">VP750_LOCUS1265</name>
</gene>
<evidence type="ECO:0000256" key="12">
    <source>
        <dbReference type="ARBA" id="ARBA00022898"/>
    </source>
</evidence>
<name>A0ABP1FL07_9CHLO</name>
<keyword evidence="10" id="KW-0862">Zinc</keyword>
<dbReference type="InterPro" id="IPR038120">
    <property type="entry name" value="Rpb1_funnel_sf"/>
</dbReference>
<protein>
    <recommendedName>
        <fullName evidence="4">DNA-directed RNA polymerase</fullName>
        <ecNumber evidence="4">2.7.7.6</ecNumber>
    </recommendedName>
</protein>
<dbReference type="Gene3D" id="2.40.40.20">
    <property type="match status" value="1"/>
</dbReference>
<dbReference type="InterPro" id="IPR047107">
    <property type="entry name" value="DNA-dir_RNA_pol1_lsu_C"/>
</dbReference>
<keyword evidence="14" id="KW-0539">Nucleus</keyword>
<dbReference type="InterPro" id="IPR006592">
    <property type="entry name" value="RNA_pol_N"/>
</dbReference>
<evidence type="ECO:0000256" key="6">
    <source>
        <dbReference type="ARBA" id="ARBA00022640"/>
    </source>
</evidence>
<dbReference type="InterPro" id="IPR007081">
    <property type="entry name" value="RNA_pol_Rpb1_5"/>
</dbReference>
<dbReference type="Proteomes" id="UP001497392">
    <property type="component" value="Unassembled WGS sequence"/>
</dbReference>
<dbReference type="InterPro" id="IPR000722">
    <property type="entry name" value="RNA_pol_asu"/>
</dbReference>
<evidence type="ECO:0000256" key="7">
    <source>
        <dbReference type="ARBA" id="ARBA00022679"/>
    </source>
</evidence>
<evidence type="ECO:0000256" key="9">
    <source>
        <dbReference type="ARBA" id="ARBA00022723"/>
    </source>
</evidence>
<comment type="similarity">
    <text evidence="3">Belongs to the RNA polymerase beta' chain family.</text>
</comment>
<dbReference type="Pfam" id="PF04998">
    <property type="entry name" value="RNA_pol_Rpb1_5"/>
    <property type="match status" value="1"/>
</dbReference>
<feature type="compositionally biased region" description="Basic and acidic residues" evidence="15">
    <location>
        <begin position="1435"/>
        <end position="1445"/>
    </location>
</feature>
<dbReference type="InterPro" id="IPR007066">
    <property type="entry name" value="RNA_pol_Rpb1_3"/>
</dbReference>
<comment type="subcellular location">
    <subcellularLocation>
        <location evidence="2">Nucleus</location>
    </subcellularLocation>
</comment>
<dbReference type="Gene3D" id="3.40.640.10">
    <property type="entry name" value="Type I PLP-dependent aspartate aminotransferase-like (Major domain)"/>
    <property type="match status" value="1"/>
</dbReference>
<comment type="caution">
    <text evidence="17">The sequence shown here is derived from an EMBL/GenBank/DDBJ whole genome shotgun (WGS) entry which is preliminary data.</text>
</comment>
<evidence type="ECO:0000256" key="10">
    <source>
        <dbReference type="ARBA" id="ARBA00022833"/>
    </source>
</evidence>
<dbReference type="InterPro" id="IPR015699">
    <property type="entry name" value="DNA-dir_RNA_pol1_lsu_N"/>
</dbReference>
<evidence type="ECO:0000313" key="17">
    <source>
        <dbReference type="EMBL" id="CAL5219606.1"/>
    </source>
</evidence>
<dbReference type="NCBIfam" id="NF009709">
    <property type="entry name" value="PRK13238.1"/>
    <property type="match status" value="1"/>
</dbReference>
<dbReference type="PANTHER" id="PTHR19376:SF11">
    <property type="entry name" value="DNA-DIRECTED RNA POLYMERASE I SUBUNIT RPA1"/>
    <property type="match status" value="1"/>
</dbReference>
<dbReference type="Gene3D" id="1.10.274.100">
    <property type="entry name" value="RNA polymerase Rpb1, domain 3"/>
    <property type="match status" value="1"/>
</dbReference>
<keyword evidence="18" id="KW-1185">Reference proteome</keyword>
<dbReference type="Pfam" id="PF00623">
    <property type="entry name" value="RNA_pol_Rpb1_2"/>
    <property type="match status" value="1"/>
</dbReference>
<evidence type="ECO:0000256" key="11">
    <source>
        <dbReference type="ARBA" id="ARBA00022842"/>
    </source>
</evidence>
<dbReference type="InterPro" id="IPR015421">
    <property type="entry name" value="PyrdxlP-dep_Trfase_major"/>
</dbReference>
<dbReference type="SUPFAM" id="SSF53383">
    <property type="entry name" value="PLP-dependent transferases"/>
    <property type="match status" value="1"/>
</dbReference>
<dbReference type="Pfam" id="PF04983">
    <property type="entry name" value="RNA_pol_Rpb1_3"/>
    <property type="match status" value="1"/>
</dbReference>
<dbReference type="Gene3D" id="3.30.1490.180">
    <property type="entry name" value="RNA polymerase ii"/>
    <property type="match status" value="1"/>
</dbReference>
<dbReference type="SUPFAM" id="SSF64484">
    <property type="entry name" value="beta and beta-prime subunits of DNA dependent RNA-polymerase"/>
    <property type="match status" value="1"/>
</dbReference>
<dbReference type="Gene3D" id="6.10.250.2940">
    <property type="match status" value="1"/>
</dbReference>
<evidence type="ECO:0000256" key="15">
    <source>
        <dbReference type="SAM" id="MobiDB-lite"/>
    </source>
</evidence>
<dbReference type="CDD" id="cd01435">
    <property type="entry name" value="RNAP_I_RPA1_N"/>
    <property type="match status" value="1"/>
</dbReference>
<evidence type="ECO:0000256" key="8">
    <source>
        <dbReference type="ARBA" id="ARBA00022695"/>
    </source>
</evidence>
<reference evidence="17 18" key="1">
    <citation type="submission" date="2024-06" db="EMBL/GenBank/DDBJ databases">
        <authorList>
            <person name="Kraege A."/>
            <person name="Thomma B."/>
        </authorList>
    </citation>
    <scope>NUCLEOTIDE SEQUENCE [LARGE SCALE GENOMIC DNA]</scope>
</reference>
<feature type="domain" description="RNA polymerase N-terminal" evidence="16">
    <location>
        <begin position="351"/>
        <end position="690"/>
    </location>
</feature>
<evidence type="ECO:0000256" key="3">
    <source>
        <dbReference type="ARBA" id="ARBA00006460"/>
    </source>
</evidence>
<dbReference type="InterPro" id="IPR015424">
    <property type="entry name" value="PyrdxlP-dep_Trfase"/>
</dbReference>
<dbReference type="InterPro" id="IPR042102">
    <property type="entry name" value="RNA_pol_Rpb1_3_sf"/>
</dbReference>
<feature type="compositionally biased region" description="Acidic residues" evidence="15">
    <location>
        <begin position="1446"/>
        <end position="1458"/>
    </location>
</feature>
<comment type="cofactor">
    <cofactor evidence="1">
        <name>pyridoxal 5'-phosphate</name>
        <dbReference type="ChEBI" id="CHEBI:597326"/>
    </cofactor>
</comment>
<dbReference type="InterPro" id="IPR045867">
    <property type="entry name" value="DNA-dir_RpoC_beta_prime"/>
</dbReference>
<evidence type="ECO:0000313" key="18">
    <source>
        <dbReference type="Proteomes" id="UP001497392"/>
    </source>
</evidence>
<evidence type="ECO:0000256" key="1">
    <source>
        <dbReference type="ARBA" id="ARBA00001933"/>
    </source>
</evidence>
<dbReference type="SMART" id="SM00663">
    <property type="entry name" value="RPOLA_N"/>
    <property type="match status" value="1"/>
</dbReference>
<keyword evidence="9" id="KW-0479">Metal-binding</keyword>
<dbReference type="Gene3D" id="4.10.860.120">
    <property type="entry name" value="RNA polymerase II, clamp domain"/>
    <property type="match status" value="1"/>
</dbReference>
<dbReference type="EMBL" id="CAXHTA020000002">
    <property type="protein sequence ID" value="CAL5219606.1"/>
    <property type="molecule type" value="Genomic_DNA"/>
</dbReference>
<evidence type="ECO:0000259" key="16">
    <source>
        <dbReference type="SMART" id="SM00663"/>
    </source>
</evidence>
<feature type="region of interest" description="Disordered" evidence="15">
    <location>
        <begin position="1431"/>
        <end position="1536"/>
    </location>
</feature>
<dbReference type="InterPro" id="IPR015422">
    <property type="entry name" value="PyrdxlP-dep_Trfase_small"/>
</dbReference>
<keyword evidence="13" id="KW-0804">Transcription</keyword>
<dbReference type="Pfam" id="PF01212">
    <property type="entry name" value="Beta_elim_lyase"/>
    <property type="match status" value="1"/>
</dbReference>
<dbReference type="Pfam" id="PF05000">
    <property type="entry name" value="RNA_pol_Rpb1_4"/>
    <property type="match status" value="1"/>
</dbReference>
<evidence type="ECO:0000256" key="13">
    <source>
        <dbReference type="ARBA" id="ARBA00023163"/>
    </source>
</evidence>
<keyword evidence="11" id="KW-0460">Magnesium</keyword>
<evidence type="ECO:0000256" key="14">
    <source>
        <dbReference type="ARBA" id="ARBA00023242"/>
    </source>
</evidence>
<evidence type="ECO:0000256" key="4">
    <source>
        <dbReference type="ARBA" id="ARBA00012418"/>
    </source>
</evidence>
<feature type="compositionally biased region" description="Basic and acidic residues" evidence="15">
    <location>
        <begin position="1518"/>
        <end position="1536"/>
    </location>
</feature>
<dbReference type="Gene3D" id="3.30.70.2850">
    <property type="match status" value="1"/>
</dbReference>
<feature type="compositionally biased region" description="Basic residues" evidence="15">
    <location>
        <begin position="1152"/>
        <end position="1162"/>
    </location>
</feature>
<proteinExistence type="inferred from homology"/>
<dbReference type="PANTHER" id="PTHR19376">
    <property type="entry name" value="DNA-DIRECTED RNA POLYMERASE"/>
    <property type="match status" value="1"/>
</dbReference>
<evidence type="ECO:0000256" key="2">
    <source>
        <dbReference type="ARBA" id="ARBA00004123"/>
    </source>
</evidence>
<dbReference type="Gene3D" id="3.90.1150.10">
    <property type="entry name" value="Aspartate Aminotransferase, domain 1"/>
    <property type="match status" value="1"/>
</dbReference>
<dbReference type="Gene3D" id="1.10.357.120">
    <property type="match status" value="1"/>
</dbReference>
<dbReference type="InterPro" id="IPR001597">
    <property type="entry name" value="ArAA_b-elim_lyase/Thr_aldolase"/>
</dbReference>
<keyword evidence="12" id="KW-0663">Pyridoxal phosphate</keyword>
<dbReference type="Gene3D" id="1.10.132.30">
    <property type="match status" value="1"/>
</dbReference>
<evidence type="ECO:0000256" key="5">
    <source>
        <dbReference type="ARBA" id="ARBA00022478"/>
    </source>
</evidence>
<keyword evidence="7" id="KW-0808">Transferase</keyword>
<dbReference type="EC" id="2.7.7.6" evidence="4"/>
<keyword evidence="8" id="KW-0548">Nucleotidyltransferase</keyword>
<sequence length="2246" mass="244833">MSAIPSREVTSTQVAGITFGFYSDDEIRQLSVKQITSPIVFDNLKNPVAGGLYDAALGPLEQSGRTLYKLLKCTCLHCFKLKMLDAEVQKYRRRLELLAEGRLVEAMQVQTGGSSATAKAVEGMQDESEAMLLDGEDADASGQAALQARDAALADGSAALQARQASHAKASTSSGEPRAEKLTSLTIEAVRDTVTAFYGGMPKDGCLKFFQKPLEAKQLLKNRSKGIDIASALTSSSNNQVEAMETEMAEELQREAEARNAVDEEDGEGAKPMHTTTPSLVLDEAAGEMSDGEKKRPRYMTVSEVREVMRRMWAQNSGVLRLLFAQDAKLSVLGPVHAPQPKGRGFEEAFHMFFLQVLPVAPNRVRPVSILGDQSFEHPHNIALTRIINANLDLVSRSVEPAADKEALEENKRIVRQLDLAASLRTWLALQGHVNSLLDSSTASQADVSGIRQQLEKKEGLFRKNMMGKRVNFAARSVISPDPYLAAGEIGVPPYFATRLSYPERVTPWNVQELREMVIRGAHEYPGAVAVEDELGRVILLHKLPRERREATAKLLLAKQGGIAEDASRRRSKLGAPGRHGGGKIVYRHLRDGDLMLTNRQPTLHRPGLMAHRARVLKGERVIRMHYANCATFNADFDGDEINLHLPQDHLGRAEGYGIVHADEQYIVPTDGKPVRGLIQDHVVAGVQLTKHDTFMPRSEFMQLVYACCSPARPGLTDQADLMVPPPTIWKPEPLWTGKQVITTVLAHFTRGMPPLTLSADAKVPGKHWSKGGTVKRKRRGKKLTLTFPESNEGRMIVHKGELVSGILDKAVFGKFGLVHAVQDLYGNAVAGSFISALSRLLTFYLQMHGFTCGFDDLLLVPEAEQQRRVMLETAETAALHASARFVGEEVPQLLEGGKDSGSPLRQSLVPADAWSQARSEVQRALAVRYRTSKDAGPKHDAISTGVMHPLSSEVVKVCLPDGQAKPFPINCLGLMTTSGAKGSNVNFSQISALLGQQELEGRRVPRMASGKTLPCFQPFDPGARSGGFVGDRFLTGLRPQEYYFHCMAGREGLVDTTVKTSRSGYLQRCLVKNLEPLRIHYDHTVRDDCDGSVVQFAYGEDGLDVTKKSFMKEFGFLARNAERFAQQVDLAGAKRSSDISGLSPLEAAAQKRNRQRQRRLAKGQTEKADSVAPVSADFPITALGVTSEAFQDSLRKYVRTNPDMALDTTVAVNKKRKQEVGQQAPELLPRGPEGFSELMDLKFLQGLAAPGEAVGVLAAQSVGEPSTQMTLNTFHMAGRGEANVTLGIPRLRELLMTAAKSIRTPVMTLPLLPHCTRADAQTLANRLRRLRLAEVTEAIEVEETYSMSAHGVPCRDYCIRMRLTDPATYPPDAGITFEQVVEAFNTQFRLRLNLALKREFKRLTGSTAGVTSISTAQLGEEEGVTKAIAEGADEGGRAARKSEKEEEDENAEVDNENQEGKLAWAGGRKEEATYEAGDAEDKAVAAAAQQAAQKEALGPEEDDEKKAGAVVPSPGNEGKEGAEGEDATEPKTSVDEETHICEARVSVGLGSPKLLMLKLVEQVAAETVVKATPGIDRCYVVEKKKDEPGPEFRVQTDGISFEGAFMNDDLVDVNQVTCNDVGAVLRTFGVEAARRTIVAEVGGVFGAYGIGVDPRHLSLISDHMTRQGGYRAMNRMGIEASASPFLKVTFETAATFLMDATLKGQKDDLASPASRIVAGRVVDGWRAARWLLFSQTNKRAQVKGRVNADSSQGGGQQYTRTPVKTIIEPFRVKVVEQLHMTTFQERQHLLQAAGYNLFKLRAEDVLIDLLTDSGTGAMSAEQWAGVMHGDESYAGAKSWFRFQAAVREVTGFDSVLPTHQGRGAERILFSGLDVKGKRIIANTHFDTTRANGEYLGGTCIDIASATSPGEDLPFKGNMDLERLRGLLAEEQPVACVIMTVTNNSGGGQPVSMQCIREASDICKQHGVPFFLDACRFAENAWFVKTREEGYSQRSIKSIAQEMFSLADGATFSAKKDGLANIGGFLLLRDPDLEERCRQNLILTEGFPTYGGLAGRDLDAIAVGLEEVVDESYLEYRIASTRFLGEGLMRAGIPILWPPGGHAIYIDASAFLPHIPVTAFPGHAVACAFYLEGGIRSCEIGTLMFGGKDPAALDGAERTANLELCRLAVPRRVYTQSHMEYVLEIAQIVAAQKDALQGYQIVQQPQFLRHFSATLAPLERQHSAIVPFPASAGSGDLKEGTAAVSE</sequence>
<organism evidence="17 18">
    <name type="scientific">Coccomyxa viridis</name>
    <dbReference type="NCBI Taxonomy" id="1274662"/>
    <lineage>
        <taxon>Eukaryota</taxon>
        <taxon>Viridiplantae</taxon>
        <taxon>Chlorophyta</taxon>
        <taxon>core chlorophytes</taxon>
        <taxon>Trebouxiophyceae</taxon>
        <taxon>Trebouxiophyceae incertae sedis</taxon>
        <taxon>Coccomyxaceae</taxon>
        <taxon>Coccomyxa</taxon>
    </lineage>
</organism>
<dbReference type="InterPro" id="IPR007083">
    <property type="entry name" value="RNA_pol_Rpb1_4"/>
</dbReference>
<keyword evidence="6" id="KW-0934">Plastid</keyword>
<feature type="compositionally biased region" description="Low complexity" evidence="15">
    <location>
        <begin position="1485"/>
        <end position="1497"/>
    </location>
</feature>
<accession>A0ABP1FL07</accession>
<dbReference type="InterPro" id="IPR044893">
    <property type="entry name" value="RNA_pol_Rpb1_clamp_domain"/>
</dbReference>
<dbReference type="CDD" id="cd02735">
    <property type="entry name" value="RNAP_I_Rpa1_C"/>
    <property type="match status" value="1"/>
</dbReference>
<feature type="region of interest" description="Disordered" evidence="15">
    <location>
        <begin position="1143"/>
        <end position="1169"/>
    </location>
</feature>
<keyword evidence="5" id="KW-0240">DNA-directed RNA polymerase</keyword>